<evidence type="ECO:0000256" key="11">
    <source>
        <dbReference type="ARBA" id="ARBA00023317"/>
    </source>
</evidence>
<keyword evidence="7 13" id="KW-0418">Kinase</keyword>
<dbReference type="Pfam" id="PF00224">
    <property type="entry name" value="PK"/>
    <property type="match status" value="1"/>
</dbReference>
<dbReference type="Pfam" id="PF02887">
    <property type="entry name" value="PK_C"/>
    <property type="match status" value="1"/>
</dbReference>
<dbReference type="SUPFAM" id="SSF51621">
    <property type="entry name" value="Phosphoenolpyruvate/pyruvate domain"/>
    <property type="match status" value="1"/>
</dbReference>
<dbReference type="Gene3D" id="3.20.20.60">
    <property type="entry name" value="Phosphoenolpyruvate-binding domains"/>
    <property type="match status" value="1"/>
</dbReference>
<dbReference type="InterPro" id="IPR015806">
    <property type="entry name" value="Pyrv_Knase_insert_dom_sf"/>
</dbReference>
<comment type="similarity">
    <text evidence="2 13">Belongs to the pyruvate kinase family.</text>
</comment>
<keyword evidence="9 13" id="KW-0460">Magnesium</keyword>
<keyword evidence="4 13" id="KW-0808">Transferase</keyword>
<dbReference type="InterPro" id="IPR036918">
    <property type="entry name" value="Pyrv_Knase_C_sf"/>
</dbReference>
<keyword evidence="5" id="KW-0479">Metal-binding</keyword>
<keyword evidence="17" id="KW-1185">Reference proteome</keyword>
<evidence type="ECO:0000256" key="3">
    <source>
        <dbReference type="ARBA" id="ARBA00012142"/>
    </source>
</evidence>
<evidence type="ECO:0000256" key="9">
    <source>
        <dbReference type="ARBA" id="ARBA00022842"/>
    </source>
</evidence>
<dbReference type="GO" id="GO:0004743">
    <property type="term" value="F:pyruvate kinase activity"/>
    <property type="evidence" value="ECO:0007669"/>
    <property type="project" value="UniProtKB-EC"/>
</dbReference>
<protein>
    <recommendedName>
        <fullName evidence="3 12">Pyruvate kinase</fullName>
        <ecNumber evidence="3 12">2.7.1.40</ecNumber>
    </recommendedName>
</protein>
<gene>
    <name evidence="16" type="primary">pyk</name>
    <name evidence="16" type="ORF">QEZ52_04695</name>
</gene>
<evidence type="ECO:0000259" key="14">
    <source>
        <dbReference type="Pfam" id="PF00224"/>
    </source>
</evidence>
<organism evidence="16 17">
    <name type="scientific">Aliisedimentitalea scapharcae</name>
    <dbReference type="NCBI Taxonomy" id="1524259"/>
    <lineage>
        <taxon>Bacteria</taxon>
        <taxon>Pseudomonadati</taxon>
        <taxon>Pseudomonadota</taxon>
        <taxon>Alphaproteobacteria</taxon>
        <taxon>Rhodobacterales</taxon>
        <taxon>Roseobacteraceae</taxon>
        <taxon>Aliisedimentitalea</taxon>
    </lineage>
</organism>
<dbReference type="RefSeq" id="WP_406648314.1">
    <property type="nucleotide sequence ID" value="NZ_CP123584.1"/>
</dbReference>
<evidence type="ECO:0000256" key="12">
    <source>
        <dbReference type="NCBIfam" id="TIGR01064"/>
    </source>
</evidence>
<evidence type="ECO:0000256" key="8">
    <source>
        <dbReference type="ARBA" id="ARBA00022840"/>
    </source>
</evidence>
<dbReference type="InterPro" id="IPR015793">
    <property type="entry name" value="Pyrv_Knase_brl"/>
</dbReference>
<evidence type="ECO:0000256" key="6">
    <source>
        <dbReference type="ARBA" id="ARBA00022741"/>
    </source>
</evidence>
<keyword evidence="11 16" id="KW-0670">Pyruvate</keyword>
<dbReference type="GO" id="GO:0016301">
    <property type="term" value="F:kinase activity"/>
    <property type="evidence" value="ECO:0007669"/>
    <property type="project" value="UniProtKB-KW"/>
</dbReference>
<evidence type="ECO:0000259" key="15">
    <source>
        <dbReference type="Pfam" id="PF02887"/>
    </source>
</evidence>
<dbReference type="NCBIfam" id="NF004491">
    <property type="entry name" value="PRK05826.1"/>
    <property type="match status" value="1"/>
</dbReference>
<proteinExistence type="inferred from homology"/>
<evidence type="ECO:0000313" key="16">
    <source>
        <dbReference type="EMBL" id="WZK89852.1"/>
    </source>
</evidence>
<evidence type="ECO:0000256" key="7">
    <source>
        <dbReference type="ARBA" id="ARBA00022777"/>
    </source>
</evidence>
<dbReference type="SUPFAM" id="SSF50800">
    <property type="entry name" value="PK beta-barrel domain-like"/>
    <property type="match status" value="1"/>
</dbReference>
<dbReference type="InterPro" id="IPR015813">
    <property type="entry name" value="Pyrv/PenolPyrv_kinase-like_dom"/>
</dbReference>
<keyword evidence="6" id="KW-0547">Nucleotide-binding</keyword>
<dbReference type="PANTHER" id="PTHR11817">
    <property type="entry name" value="PYRUVATE KINASE"/>
    <property type="match status" value="1"/>
</dbReference>
<evidence type="ECO:0000256" key="4">
    <source>
        <dbReference type="ARBA" id="ARBA00022679"/>
    </source>
</evidence>
<evidence type="ECO:0000313" key="17">
    <source>
        <dbReference type="Proteomes" id="UP001623232"/>
    </source>
</evidence>
<dbReference type="InterPro" id="IPR015795">
    <property type="entry name" value="Pyrv_Knase_C"/>
</dbReference>
<dbReference type="InterPro" id="IPR040442">
    <property type="entry name" value="Pyrv_kinase-like_dom_sf"/>
</dbReference>
<dbReference type="Gene3D" id="2.40.33.10">
    <property type="entry name" value="PK beta-barrel domain-like"/>
    <property type="match status" value="1"/>
</dbReference>
<evidence type="ECO:0000256" key="13">
    <source>
        <dbReference type="RuleBase" id="RU000504"/>
    </source>
</evidence>
<evidence type="ECO:0000256" key="1">
    <source>
        <dbReference type="ARBA" id="ARBA00004997"/>
    </source>
</evidence>
<dbReference type="InterPro" id="IPR001697">
    <property type="entry name" value="Pyr_Knase"/>
</dbReference>
<dbReference type="PRINTS" id="PR01050">
    <property type="entry name" value="PYRUVTKNASE"/>
</dbReference>
<comment type="catalytic activity">
    <reaction evidence="13">
        <text>pyruvate + ATP = phosphoenolpyruvate + ADP + H(+)</text>
        <dbReference type="Rhea" id="RHEA:18157"/>
        <dbReference type="ChEBI" id="CHEBI:15361"/>
        <dbReference type="ChEBI" id="CHEBI:15378"/>
        <dbReference type="ChEBI" id="CHEBI:30616"/>
        <dbReference type="ChEBI" id="CHEBI:58702"/>
        <dbReference type="ChEBI" id="CHEBI:456216"/>
        <dbReference type="EC" id="2.7.1.40"/>
    </reaction>
</comment>
<feature type="domain" description="Pyruvate kinase C-terminal" evidence="15">
    <location>
        <begin position="357"/>
        <end position="468"/>
    </location>
</feature>
<evidence type="ECO:0000256" key="5">
    <source>
        <dbReference type="ARBA" id="ARBA00022723"/>
    </source>
</evidence>
<dbReference type="NCBIfam" id="TIGR01064">
    <property type="entry name" value="pyruv_kin"/>
    <property type="match status" value="1"/>
</dbReference>
<evidence type="ECO:0000256" key="2">
    <source>
        <dbReference type="ARBA" id="ARBA00008663"/>
    </source>
</evidence>
<dbReference type="Gene3D" id="3.40.1380.20">
    <property type="entry name" value="Pyruvate kinase, C-terminal domain"/>
    <property type="match status" value="1"/>
</dbReference>
<keyword evidence="8" id="KW-0067">ATP-binding</keyword>
<dbReference type="SUPFAM" id="SSF52935">
    <property type="entry name" value="PK C-terminal domain-like"/>
    <property type="match status" value="1"/>
</dbReference>
<feature type="domain" description="Pyruvate kinase barrel" evidence="14">
    <location>
        <begin position="5"/>
        <end position="323"/>
    </location>
</feature>
<comment type="pathway">
    <text evidence="1 13">Carbohydrate degradation; glycolysis; pyruvate from D-glyceraldehyde 3-phosphate: step 5/5.</text>
</comment>
<dbReference type="NCBIfam" id="NF004978">
    <property type="entry name" value="PRK06354.1"/>
    <property type="match status" value="1"/>
</dbReference>
<keyword evidence="10 13" id="KW-0324">Glycolysis</keyword>
<dbReference type="InterPro" id="IPR011037">
    <property type="entry name" value="Pyrv_Knase-like_insert_dom_sf"/>
</dbReference>
<reference evidence="16 17" key="1">
    <citation type="submission" date="2023-04" db="EMBL/GenBank/DDBJ databases">
        <title>Complete genome sequence of Alisedimentitalea scapharcae.</title>
        <authorList>
            <person name="Rong J.-C."/>
            <person name="Yi M.-L."/>
            <person name="Zhao Q."/>
        </authorList>
    </citation>
    <scope>NUCLEOTIDE SEQUENCE [LARGE SCALE GENOMIC DNA]</scope>
    <source>
        <strain evidence="16 17">KCTC 42119</strain>
    </source>
</reference>
<dbReference type="Proteomes" id="UP001623232">
    <property type="component" value="Chromosome"/>
</dbReference>
<evidence type="ECO:0000256" key="10">
    <source>
        <dbReference type="ARBA" id="ARBA00023152"/>
    </source>
</evidence>
<sequence>MRRLRNVKIVATLGPASETYETIRALHEAGADVFRLNMSHGTHDEIREKHKIIRQVEKDLDSPIAILADLQGPKLRVGVFAGDEGQDLSVGQDFRMDLDETPGDSNRVCLPHPEIFQALEPGAHLLVNDGKIRLKVNDCGADFADCTVVIGGVISNRKGVNVPDVELPVAALSDKDREDLEFACTLGVDWLALSFVQRARDVYEARALAEGRAAVLSKIEKPTAVEQFDEILDASDGIMVARGDLGVELPVAAVPPIQKRLVRKCRAAAKPVIVATQMLESMIESPMPTRAEVSDVATAIYEGTDAIMLSAESAAGQYPIEAVQTMDRVAIEVEADPTYIQIIAASRSAKGTTVADGIVAAAREIAEKTEIKAICCFTQSGTTALLTARERPAVPIIAMTSLKGTARRLCLSWGCNCVMTPELLRFKGAVANAARAARAGGFADDTDQIVVTAGVPFNVPGTTNILRVAPCDERLIYSTDPE</sequence>
<accession>A0ABZ2XX14</accession>
<dbReference type="NCBIfam" id="NF004886">
    <property type="entry name" value="PRK06247.1"/>
    <property type="match status" value="1"/>
</dbReference>
<dbReference type="EC" id="2.7.1.40" evidence="3 12"/>
<dbReference type="EMBL" id="CP123584">
    <property type="protein sequence ID" value="WZK89852.1"/>
    <property type="molecule type" value="Genomic_DNA"/>
</dbReference>
<name>A0ABZ2XX14_9RHOB</name>